<dbReference type="SUPFAM" id="SSF52540">
    <property type="entry name" value="P-loop containing nucleoside triphosphate hydrolases"/>
    <property type="match status" value="1"/>
</dbReference>
<comment type="caution">
    <text evidence="2">The sequence shown here is derived from an EMBL/GenBank/DDBJ whole genome shotgun (WGS) entry which is preliminary data.</text>
</comment>
<dbReference type="PANTHER" id="PTHR13696:SF99">
    <property type="entry name" value="COBYRINIC ACID AC-DIAMIDE SYNTHASE"/>
    <property type="match status" value="1"/>
</dbReference>
<accession>A0A0G0MRR8</accession>
<gene>
    <name evidence="2" type="ORF">UT30_C0038G0002</name>
</gene>
<dbReference type="InterPro" id="IPR050678">
    <property type="entry name" value="DNA_Partitioning_ATPase"/>
</dbReference>
<evidence type="ECO:0000313" key="2">
    <source>
        <dbReference type="EMBL" id="KKR03116.1"/>
    </source>
</evidence>
<dbReference type="FunFam" id="3.40.50.300:FF:000285">
    <property type="entry name" value="Sporulation initiation inhibitor Soj"/>
    <property type="match status" value="1"/>
</dbReference>
<dbReference type="PANTHER" id="PTHR13696">
    <property type="entry name" value="P-LOOP CONTAINING NUCLEOSIDE TRIPHOSPHATE HYDROLASE"/>
    <property type="match status" value="1"/>
</dbReference>
<dbReference type="CDD" id="cd02042">
    <property type="entry name" value="ParAB_family"/>
    <property type="match status" value="1"/>
</dbReference>
<dbReference type="PIRSF" id="PIRSF009320">
    <property type="entry name" value="Nuc_binding_HP_1000"/>
    <property type="match status" value="1"/>
</dbReference>
<dbReference type="Pfam" id="PF13614">
    <property type="entry name" value="AAA_31"/>
    <property type="match status" value="1"/>
</dbReference>
<dbReference type="EMBL" id="LBWG01000038">
    <property type="protein sequence ID" value="KKR03116.1"/>
    <property type="molecule type" value="Genomic_DNA"/>
</dbReference>
<dbReference type="AlphaFoldDB" id="A0A0G0MRR8"/>
<name>A0A0G0MRR8_9BACT</name>
<reference evidence="2 3" key="1">
    <citation type="journal article" date="2015" name="Nature">
        <title>rRNA introns, odd ribosomes, and small enigmatic genomes across a large radiation of phyla.</title>
        <authorList>
            <person name="Brown C.T."/>
            <person name="Hug L.A."/>
            <person name="Thomas B.C."/>
            <person name="Sharon I."/>
            <person name="Castelle C.J."/>
            <person name="Singh A."/>
            <person name="Wilkins M.J."/>
            <person name="Williams K.H."/>
            <person name="Banfield J.F."/>
        </authorList>
    </citation>
    <scope>NUCLEOTIDE SEQUENCE [LARGE SCALE GENOMIC DNA]</scope>
</reference>
<protein>
    <submittedName>
        <fullName evidence="2">Cobyrinic acid ac-diamide synthase</fullName>
    </submittedName>
</protein>
<feature type="domain" description="AAA" evidence="1">
    <location>
        <begin position="1"/>
        <end position="169"/>
    </location>
</feature>
<evidence type="ECO:0000313" key="3">
    <source>
        <dbReference type="Proteomes" id="UP000033935"/>
    </source>
</evidence>
<dbReference type="Gene3D" id="3.40.50.300">
    <property type="entry name" value="P-loop containing nucleotide triphosphate hydrolases"/>
    <property type="match status" value="1"/>
</dbReference>
<dbReference type="Proteomes" id="UP000033935">
    <property type="component" value="Unassembled WGS sequence"/>
</dbReference>
<evidence type="ECO:0000259" key="1">
    <source>
        <dbReference type="Pfam" id="PF13614"/>
    </source>
</evidence>
<dbReference type="InterPro" id="IPR025669">
    <property type="entry name" value="AAA_dom"/>
</dbReference>
<dbReference type="InterPro" id="IPR027417">
    <property type="entry name" value="P-loop_NTPase"/>
</dbReference>
<organism evidence="2 3">
    <name type="scientific">Candidatus Uhrbacteria bacterium GW2011_GWF2_39_13</name>
    <dbReference type="NCBI Taxonomy" id="1618995"/>
    <lineage>
        <taxon>Bacteria</taxon>
        <taxon>Candidatus Uhriibacteriota</taxon>
    </lineage>
</organism>
<sequence length="248" mass="27734">MRVIAVANQKGGVGKTTTTFNLGHGLAKRNHKVLLIDLDPQRSLTIQVKLGNQEKNTTTNIFEKSEIIPTYVDGVSIIPATRRLSGIEMTLSNVLGREFILKEAIEKIAKDFDYTIIDCPPNLGILTINALIAAGEVLIPTELDQYSLQGIVDLTETIEKIKKLYNHNILIVGILPFRVNPRRLISKVFLDSIEKLYPGRLCQSQIRVDVSLIEAVGYGRNIFDYQPESHGAQDYDALTVEISERKYV</sequence>
<proteinExistence type="predicted"/>